<protein>
    <submittedName>
        <fullName evidence="1">Uncharacterized protein</fullName>
    </submittedName>
</protein>
<accession>A0A656HIS5</accession>
<reference evidence="2" key="1">
    <citation type="journal article" date="2011" name="Stand. Genomic Sci.">
        <title>Genome sequence of the filamentous, gliding Thiothrix nivea neotype strain (JP2(T)).</title>
        <authorList>
            <person name="Lapidus A."/>
            <person name="Nolan M."/>
            <person name="Lucas S."/>
            <person name="Glavina Del Rio T."/>
            <person name="Tice H."/>
            <person name="Cheng J.F."/>
            <person name="Tapia R."/>
            <person name="Han C."/>
            <person name="Goodwin L."/>
            <person name="Pitluck S."/>
            <person name="Liolios K."/>
            <person name="Pagani I."/>
            <person name="Ivanova N."/>
            <person name="Huntemann M."/>
            <person name="Mavromatis K."/>
            <person name="Mikhailova N."/>
            <person name="Pati A."/>
            <person name="Chen A."/>
            <person name="Palaniappan K."/>
            <person name="Land M."/>
            <person name="Brambilla E.M."/>
            <person name="Rohde M."/>
            <person name="Abt B."/>
            <person name="Verbarg S."/>
            <person name="Goker M."/>
            <person name="Bristow J."/>
            <person name="Eisen J.A."/>
            <person name="Markowitz V."/>
            <person name="Hugenholtz P."/>
            <person name="Kyrpides N.C."/>
            <person name="Klenk H.P."/>
            <person name="Woyke T."/>
        </authorList>
    </citation>
    <scope>NUCLEOTIDE SEQUENCE [LARGE SCALE GENOMIC DNA]</scope>
    <source>
        <strain evidence="2">ATCC 35100 / DSM 5205 / JP2</strain>
    </source>
</reference>
<organism evidence="1 2">
    <name type="scientific">Thiothrix nivea (strain ATCC 35100 / DSM 5205 / JP2)</name>
    <dbReference type="NCBI Taxonomy" id="870187"/>
    <lineage>
        <taxon>Bacteria</taxon>
        <taxon>Pseudomonadati</taxon>
        <taxon>Pseudomonadota</taxon>
        <taxon>Gammaproteobacteria</taxon>
        <taxon>Thiotrichales</taxon>
        <taxon>Thiotrichaceae</taxon>
        <taxon>Thiothrix</taxon>
    </lineage>
</organism>
<keyword evidence="2" id="KW-1185">Reference proteome</keyword>
<evidence type="ECO:0000313" key="1">
    <source>
        <dbReference type="EMBL" id="EIJ36828.1"/>
    </source>
</evidence>
<name>A0A656HIS5_THINJ</name>
<sequence length="423" mass="45723">MVLELMTLGSIAAASGQWARKRALKERAVRREPSVPDAVGSPELRRNGQRLAAASAALGLSAASVLLRTPVLGYVSVPVSLFAFLPVLANAGRSLGKERAINDQVLAATRAAICVAMGYYCILALDATLQSAGQRLFLRQEDGFRKNLKQAAQQHGLVLPVDMPLQPDRRQIHAEQTAERAAPWMLGFFVLTIPMMGVNRAAAFLTTTFGGHLRNLGPYTSRRVIHAAMQEGIVLMQPDALESAAQVDTLVIDSRLLEGLPQEEVHGLIDGLQRQYRVQVLDAAAQHISFGELQASGNKVAYLHGPEDELGRQAAFLCIACGNRAAQVTSAPILLLGDGIRQLPVLLALANTFTQRQRFNFIAPIGVDLMDIATTVFLDFGLIYSVLFTYTGLGLGVVNNHLEKCKGNPISEQELLPVPAPIR</sequence>
<dbReference type="AlphaFoldDB" id="A0A656HIS5"/>
<evidence type="ECO:0000313" key="2">
    <source>
        <dbReference type="Proteomes" id="UP000005317"/>
    </source>
</evidence>
<dbReference type="EMBL" id="JH651384">
    <property type="protein sequence ID" value="EIJ36828.1"/>
    <property type="molecule type" value="Genomic_DNA"/>
</dbReference>
<dbReference type="Proteomes" id="UP000005317">
    <property type="component" value="Unassembled WGS sequence"/>
</dbReference>
<gene>
    <name evidence="1" type="ORF">Thini_4347</name>
</gene>
<proteinExistence type="predicted"/>